<dbReference type="GO" id="GO:0000145">
    <property type="term" value="C:exocyst"/>
    <property type="evidence" value="ECO:0007669"/>
    <property type="project" value="InterPro"/>
</dbReference>
<evidence type="ECO:0000256" key="2">
    <source>
        <dbReference type="ARBA" id="ARBA00022448"/>
    </source>
</evidence>
<evidence type="ECO:0000259" key="3">
    <source>
        <dbReference type="Pfam" id="PF03081"/>
    </source>
</evidence>
<proteinExistence type="inferred from homology"/>
<dbReference type="GO" id="GO:0006887">
    <property type="term" value="P:exocytosis"/>
    <property type="evidence" value="ECO:0007669"/>
    <property type="project" value="InterPro"/>
</dbReference>
<feature type="non-terminal residue" evidence="4">
    <location>
        <position position="1"/>
    </location>
</feature>
<evidence type="ECO:0000256" key="1">
    <source>
        <dbReference type="ARBA" id="ARBA00006756"/>
    </source>
</evidence>
<dbReference type="GO" id="GO:0005546">
    <property type="term" value="F:phosphatidylinositol-4,5-bisphosphate binding"/>
    <property type="evidence" value="ECO:0007669"/>
    <property type="project" value="InterPro"/>
</dbReference>
<evidence type="ECO:0000313" key="5">
    <source>
        <dbReference type="Proteomes" id="UP000681720"/>
    </source>
</evidence>
<keyword evidence="2" id="KW-0813">Transport</keyword>
<name>A0A8S2WXN4_9BILA</name>
<dbReference type="InterPro" id="IPR046364">
    <property type="entry name" value="Exo70_C"/>
</dbReference>
<dbReference type="EMBL" id="CAJOBJ010072942">
    <property type="protein sequence ID" value="CAF4468432.1"/>
    <property type="molecule type" value="Genomic_DNA"/>
</dbReference>
<dbReference type="Pfam" id="PF03081">
    <property type="entry name" value="Exo70_C"/>
    <property type="match status" value="1"/>
</dbReference>
<sequence>NVNRLSDGKLRDRDREQLKESFATLNAAIDNLRQQCQEYIVSDIDLRDRLRTEGKLLIMDMFRTYYNKFSNKDFTRNREKYIRYDPRILESIIDNFFEHHS</sequence>
<comment type="caution">
    <text evidence="4">The sequence shown here is derived from an EMBL/GenBank/DDBJ whole genome shotgun (WGS) entry which is preliminary data.</text>
</comment>
<dbReference type="Proteomes" id="UP000681720">
    <property type="component" value="Unassembled WGS sequence"/>
</dbReference>
<dbReference type="Gene3D" id="1.20.1280.170">
    <property type="entry name" value="Exocyst complex component Exo70"/>
    <property type="match status" value="1"/>
</dbReference>
<evidence type="ECO:0000313" key="4">
    <source>
        <dbReference type="EMBL" id="CAF4468432.1"/>
    </source>
</evidence>
<dbReference type="InterPro" id="IPR016159">
    <property type="entry name" value="Cullin_repeat-like_dom_sf"/>
</dbReference>
<feature type="domain" description="Exocyst complex subunit Exo70 C-terminal" evidence="3">
    <location>
        <begin position="7"/>
        <end position="94"/>
    </location>
</feature>
<protein>
    <recommendedName>
        <fullName evidence="3">Exocyst complex subunit Exo70 C-terminal domain-containing protein</fullName>
    </recommendedName>
</protein>
<comment type="similarity">
    <text evidence="1">Belongs to the EXO70 family.</text>
</comment>
<dbReference type="SUPFAM" id="SSF74788">
    <property type="entry name" value="Cullin repeat-like"/>
    <property type="match status" value="1"/>
</dbReference>
<reference evidence="4" key="1">
    <citation type="submission" date="2021-02" db="EMBL/GenBank/DDBJ databases">
        <authorList>
            <person name="Nowell W R."/>
        </authorList>
    </citation>
    <scope>NUCLEOTIDE SEQUENCE</scope>
</reference>
<gene>
    <name evidence="4" type="ORF">GIL414_LOCUS33220</name>
</gene>
<dbReference type="AlphaFoldDB" id="A0A8S2WXN4"/>
<organism evidence="4 5">
    <name type="scientific">Rotaria magnacalcarata</name>
    <dbReference type="NCBI Taxonomy" id="392030"/>
    <lineage>
        <taxon>Eukaryota</taxon>
        <taxon>Metazoa</taxon>
        <taxon>Spiralia</taxon>
        <taxon>Gnathifera</taxon>
        <taxon>Rotifera</taxon>
        <taxon>Eurotatoria</taxon>
        <taxon>Bdelloidea</taxon>
        <taxon>Philodinida</taxon>
        <taxon>Philodinidae</taxon>
        <taxon>Rotaria</taxon>
    </lineage>
</organism>
<accession>A0A8S2WXN4</accession>